<reference evidence="1 2" key="1">
    <citation type="submission" date="2019-01" db="EMBL/GenBank/DDBJ databases">
        <title>Genome sequencing of strain 2JSPR-7.</title>
        <authorList>
            <person name="Heo J."/>
            <person name="Kim S.-J."/>
            <person name="Kim J.-S."/>
            <person name="Hong S.-B."/>
            <person name="Kwon S.-W."/>
        </authorList>
    </citation>
    <scope>NUCLEOTIDE SEQUENCE [LARGE SCALE GENOMIC DNA]</scope>
    <source>
        <strain evidence="1 2">2JSPR-7</strain>
    </source>
</reference>
<dbReference type="InterPro" id="IPR029063">
    <property type="entry name" value="SAM-dependent_MTases_sf"/>
</dbReference>
<dbReference type="Proteomes" id="UP000291758">
    <property type="component" value="Chromosome"/>
</dbReference>
<proteinExistence type="predicted"/>
<evidence type="ECO:0000313" key="1">
    <source>
        <dbReference type="EMBL" id="QAY63429.1"/>
    </source>
</evidence>
<dbReference type="SUPFAM" id="SSF53335">
    <property type="entry name" value="S-adenosyl-L-methionine-dependent methyltransferases"/>
    <property type="match status" value="1"/>
</dbReference>
<gene>
    <name evidence="1" type="ORF">ET495_09400</name>
</gene>
<dbReference type="PANTHER" id="PTHR18895:SF74">
    <property type="entry name" value="MTRF1L RELEASE FACTOR GLUTAMINE METHYLTRANSFERASE"/>
    <property type="match status" value="1"/>
</dbReference>
<dbReference type="KEGG" id="xyl:ET495_09400"/>
<evidence type="ECO:0000313" key="2">
    <source>
        <dbReference type="Proteomes" id="UP000291758"/>
    </source>
</evidence>
<organism evidence="1 2">
    <name type="scientific">Xylanimonas allomyrinae</name>
    <dbReference type="NCBI Taxonomy" id="2509459"/>
    <lineage>
        <taxon>Bacteria</taxon>
        <taxon>Bacillati</taxon>
        <taxon>Actinomycetota</taxon>
        <taxon>Actinomycetes</taxon>
        <taxon>Micrococcales</taxon>
        <taxon>Promicromonosporaceae</taxon>
        <taxon>Xylanimonas</taxon>
    </lineage>
</organism>
<keyword evidence="2" id="KW-1185">Reference proteome</keyword>
<dbReference type="InterPro" id="IPR050320">
    <property type="entry name" value="N5-glutamine_MTase"/>
</dbReference>
<accession>A0A4P6EPX2</accession>
<evidence type="ECO:0008006" key="3">
    <source>
        <dbReference type="Google" id="ProtNLM"/>
    </source>
</evidence>
<dbReference type="PANTHER" id="PTHR18895">
    <property type="entry name" value="HEMK METHYLTRANSFERASE"/>
    <property type="match status" value="1"/>
</dbReference>
<dbReference type="Gene3D" id="3.40.50.150">
    <property type="entry name" value="Vaccinia Virus protein VP39"/>
    <property type="match status" value="1"/>
</dbReference>
<dbReference type="RefSeq" id="WP_129204518.1">
    <property type="nucleotide sequence ID" value="NZ_CP035495.1"/>
</dbReference>
<dbReference type="CDD" id="cd02440">
    <property type="entry name" value="AdoMet_MTases"/>
    <property type="match status" value="1"/>
</dbReference>
<dbReference type="AlphaFoldDB" id="A0A4P6EPX2"/>
<dbReference type="EMBL" id="CP035495">
    <property type="protein sequence ID" value="QAY63429.1"/>
    <property type="molecule type" value="Genomic_DNA"/>
</dbReference>
<dbReference type="OrthoDB" id="9800643at2"/>
<protein>
    <recommendedName>
        <fullName evidence="3">Methyltransferase small domain-containing protein</fullName>
    </recommendedName>
</protein>
<sequence length="314" mass="32164">MSDPARLVARLRAAGCVFAEEEAALLLEAAGAPAQGVPAQGVPTQGVPAGPAEPPWPVRLERLVARRVAGEPLEHVLGWVAFAGRRWAVAPGVFVPRQRSQHLVAEALRAARSGVDAAHGRAAGSACAHTGSAAPERARPLVVVDLCCGSGALGGAVASAWRDDGGDVVLHAVDLDPVATACAARNLAPLGGVVRTGDLDAPLPPALRGAVDVLVCHAPYVPTAAISLLAPEAREHEPSHALDGGADGLDILRRVIALAPRWLASSGALLFELGDDGQIAETARLLAAAGLRRRVTRDEESAAIVVTATRARPV</sequence>
<name>A0A4P6EPX2_9MICO</name>